<organism evidence="1 2">
    <name type="scientific">Eumeta variegata</name>
    <name type="common">Bagworm moth</name>
    <name type="synonym">Eumeta japonica</name>
    <dbReference type="NCBI Taxonomy" id="151549"/>
    <lineage>
        <taxon>Eukaryota</taxon>
        <taxon>Metazoa</taxon>
        <taxon>Ecdysozoa</taxon>
        <taxon>Arthropoda</taxon>
        <taxon>Hexapoda</taxon>
        <taxon>Insecta</taxon>
        <taxon>Pterygota</taxon>
        <taxon>Neoptera</taxon>
        <taxon>Endopterygota</taxon>
        <taxon>Lepidoptera</taxon>
        <taxon>Glossata</taxon>
        <taxon>Ditrysia</taxon>
        <taxon>Tineoidea</taxon>
        <taxon>Psychidae</taxon>
        <taxon>Oiketicinae</taxon>
        <taxon>Eumeta</taxon>
    </lineage>
</organism>
<proteinExistence type="predicted"/>
<reference evidence="1 2" key="1">
    <citation type="journal article" date="2019" name="Commun. Biol.">
        <title>The bagworm genome reveals a unique fibroin gene that provides high tensile strength.</title>
        <authorList>
            <person name="Kono N."/>
            <person name="Nakamura H."/>
            <person name="Ohtoshi R."/>
            <person name="Tomita M."/>
            <person name="Numata K."/>
            <person name="Arakawa K."/>
        </authorList>
    </citation>
    <scope>NUCLEOTIDE SEQUENCE [LARGE SCALE GENOMIC DNA]</scope>
</reference>
<dbReference type="EMBL" id="BGZK01002136">
    <property type="protein sequence ID" value="GBP91041.1"/>
    <property type="molecule type" value="Genomic_DNA"/>
</dbReference>
<accession>A0A4C1ZQ81</accession>
<dbReference type="AlphaFoldDB" id="A0A4C1ZQ81"/>
<sequence>MPKRGARTQLHLILNAIPIYDPASLPPEAIHIYTYTRSCVSLKYFPMFRTPYTILLLSCHPLQNFLKTVKLFLEFVKSAKLTGPTVVRSNDHHIGRQNARQHRLRVRASRPIRLGQKNQGRPVFLATRFASRGNWLCGTTPPPRMFTNVPRYISFDAGYLSLQEVVDTRRLHIVFRVRGTERAVRFDISIRPWTSF</sequence>
<dbReference type="Proteomes" id="UP000299102">
    <property type="component" value="Unassembled WGS sequence"/>
</dbReference>
<gene>
    <name evidence="1" type="ORF">EVAR_42580_1</name>
</gene>
<evidence type="ECO:0000313" key="2">
    <source>
        <dbReference type="Proteomes" id="UP000299102"/>
    </source>
</evidence>
<keyword evidence="2" id="KW-1185">Reference proteome</keyword>
<comment type="caution">
    <text evidence="1">The sequence shown here is derived from an EMBL/GenBank/DDBJ whole genome shotgun (WGS) entry which is preliminary data.</text>
</comment>
<name>A0A4C1ZQ81_EUMVA</name>
<protein>
    <submittedName>
        <fullName evidence="1">Uncharacterized protein</fullName>
    </submittedName>
</protein>
<evidence type="ECO:0000313" key="1">
    <source>
        <dbReference type="EMBL" id="GBP91041.1"/>
    </source>
</evidence>